<name>A0ABQ6FTV5_9CHLR</name>
<evidence type="ECO:0000313" key="3">
    <source>
        <dbReference type="EMBL" id="GLV55901.1"/>
    </source>
</evidence>
<reference evidence="3 4" key="1">
    <citation type="submission" date="2023-02" db="EMBL/GenBank/DDBJ databases">
        <title>Dictyobacter halimunensis sp. nov., a new member of the class Ktedonobacteria from forest soil in a geothermal area.</title>
        <authorList>
            <person name="Rachmania M.K."/>
            <person name="Ningsih F."/>
            <person name="Sakai Y."/>
            <person name="Yabe S."/>
            <person name="Yokota A."/>
            <person name="Sjamsuridzal W."/>
        </authorList>
    </citation>
    <scope>NUCLEOTIDE SEQUENCE [LARGE SCALE GENOMIC DNA]</scope>
    <source>
        <strain evidence="3 4">S3.2.2.5</strain>
    </source>
</reference>
<evidence type="ECO:0000313" key="4">
    <source>
        <dbReference type="Proteomes" id="UP001344906"/>
    </source>
</evidence>
<evidence type="ECO:0000256" key="1">
    <source>
        <dbReference type="SAM" id="MobiDB-lite"/>
    </source>
</evidence>
<keyword evidence="4" id="KW-1185">Reference proteome</keyword>
<comment type="caution">
    <text evidence="3">The sequence shown here is derived from an EMBL/GenBank/DDBJ whole genome shotgun (WGS) entry which is preliminary data.</text>
</comment>
<gene>
    <name evidence="3" type="ORF">KDH_27450</name>
</gene>
<evidence type="ECO:0008006" key="5">
    <source>
        <dbReference type="Google" id="ProtNLM"/>
    </source>
</evidence>
<dbReference type="RefSeq" id="WP_338250676.1">
    <property type="nucleotide sequence ID" value="NZ_BSRI01000001.1"/>
</dbReference>
<feature type="region of interest" description="Disordered" evidence="1">
    <location>
        <begin position="40"/>
        <end position="63"/>
    </location>
</feature>
<proteinExistence type="predicted"/>
<evidence type="ECO:0000256" key="2">
    <source>
        <dbReference type="SAM" id="Phobius"/>
    </source>
</evidence>
<keyword evidence="2" id="KW-0472">Membrane</keyword>
<accession>A0ABQ6FTV5</accession>
<feature type="transmembrane region" description="Helical" evidence="2">
    <location>
        <begin position="20"/>
        <end position="40"/>
    </location>
</feature>
<dbReference type="Proteomes" id="UP001344906">
    <property type="component" value="Unassembled WGS sequence"/>
</dbReference>
<feature type="compositionally biased region" description="Polar residues" evidence="1">
    <location>
        <begin position="40"/>
        <end position="54"/>
    </location>
</feature>
<sequence>MYQHHNATDLSPRERAIKKLTVGLLGLLVILAICACGAASKSTGPSGPARTQNGATPTTTATPKPVQKLNVVVSSQVIKNVEGKYRYFFDVRNHDAKDFNGSVRIELYNNKQQSALGQETFDTQSAMPTNRGTSVYFDIHTGPPSVAGEYGVTHYKYAVIVGDQEVNTGSGKIEDAITQ</sequence>
<protein>
    <recommendedName>
        <fullName evidence="5">DUF4352 domain-containing protein</fullName>
    </recommendedName>
</protein>
<dbReference type="EMBL" id="BSRI01000001">
    <property type="protein sequence ID" value="GLV55901.1"/>
    <property type="molecule type" value="Genomic_DNA"/>
</dbReference>
<keyword evidence="2" id="KW-0812">Transmembrane</keyword>
<keyword evidence="2" id="KW-1133">Transmembrane helix</keyword>
<organism evidence="3 4">
    <name type="scientific">Dictyobacter halimunensis</name>
    <dbReference type="NCBI Taxonomy" id="3026934"/>
    <lineage>
        <taxon>Bacteria</taxon>
        <taxon>Bacillati</taxon>
        <taxon>Chloroflexota</taxon>
        <taxon>Ktedonobacteria</taxon>
        <taxon>Ktedonobacterales</taxon>
        <taxon>Dictyobacteraceae</taxon>
        <taxon>Dictyobacter</taxon>
    </lineage>
</organism>